<evidence type="ECO:0000256" key="5">
    <source>
        <dbReference type="ARBA" id="ARBA00022989"/>
    </source>
</evidence>
<dbReference type="GO" id="GO:0043772">
    <property type="term" value="F:acyl-phosphate glycerol-3-phosphate acyltransferase activity"/>
    <property type="evidence" value="ECO:0007669"/>
    <property type="project" value="UniProtKB-UniRule"/>
</dbReference>
<dbReference type="InterPro" id="IPR003811">
    <property type="entry name" value="G3P_acylTferase_PlsY"/>
</dbReference>
<evidence type="ECO:0000256" key="10">
    <source>
        <dbReference type="HAMAP-Rule" id="MF_01043"/>
    </source>
</evidence>
<feature type="transmembrane region" description="Helical" evidence="10">
    <location>
        <begin position="6"/>
        <end position="24"/>
    </location>
</feature>
<feature type="transmembrane region" description="Helical" evidence="10">
    <location>
        <begin position="45"/>
        <end position="69"/>
    </location>
</feature>
<comment type="pathway">
    <text evidence="10">Lipid metabolism; phospholipid metabolism.</text>
</comment>
<comment type="similarity">
    <text evidence="10">Belongs to the PlsY family.</text>
</comment>
<sequence>MVGVLLAAYLLGSIPTGYLVTRWLKGVDIRDYGSGGTGATNVLRTVGKGAGLTVLIIDILKGMAAVLLIKVAYPFIASAFQSSIPADGWPWWAALAGLMALVGHSRSIWIQFTGGKSAASGFGVLLALAWPIAMGAVVTFAVVLAISRIVSLSSIMAALVTIGLMAITGQPLPYLLLAIAGGLYVILRHRTNINRILAGTEPRLGSRKTSS</sequence>
<keyword evidence="11" id="KW-0012">Acyltransferase</keyword>
<evidence type="ECO:0000256" key="9">
    <source>
        <dbReference type="ARBA" id="ARBA00023264"/>
    </source>
</evidence>
<keyword evidence="5 10" id="KW-1133">Transmembrane helix</keyword>
<dbReference type="UniPathway" id="UPA00085"/>
<reference evidence="11 12" key="1">
    <citation type="journal article" date="2016" name="Biochim. Biophys. Acta">
        <title>Characterization of red-shifted phycobilisomes isolated from the chlorophyll f-containing cyanobacterium Halomicronema hongdechloris.</title>
        <authorList>
            <person name="Li Y."/>
            <person name="Lin Y."/>
            <person name="Garvey C.J."/>
            <person name="Birch D."/>
            <person name="Corkery R.W."/>
            <person name="Loughlin P.C."/>
            <person name="Scheer H."/>
            <person name="Willows R.D."/>
            <person name="Chen M."/>
        </authorList>
    </citation>
    <scope>NUCLEOTIDE SEQUENCE [LARGE SCALE GENOMIC DNA]</scope>
    <source>
        <strain evidence="11 12">C2206</strain>
    </source>
</reference>
<comment type="function">
    <text evidence="10">Catalyzes the transfer of an acyl group from acyl-phosphate (acyl-PO(4)) to glycerol-3-phosphate (G3P) to form lysophosphatidic acid (LPA). This enzyme utilizes acyl-phosphate as fatty acyl donor, but not acyl-CoA or acyl-ACP.</text>
</comment>
<feature type="transmembrane region" description="Helical" evidence="10">
    <location>
        <begin position="121"/>
        <end position="149"/>
    </location>
</feature>
<accession>A0A1Z3HUE9</accession>
<evidence type="ECO:0000256" key="6">
    <source>
        <dbReference type="ARBA" id="ARBA00023098"/>
    </source>
</evidence>
<dbReference type="Proteomes" id="UP000191901">
    <property type="component" value="Chromosome"/>
</dbReference>
<protein>
    <recommendedName>
        <fullName evidence="10">Glycerol-3-phosphate acyltransferase</fullName>
    </recommendedName>
    <alternativeName>
        <fullName evidence="10">Acyl-PO4 G3P acyltransferase</fullName>
    </alternativeName>
    <alternativeName>
        <fullName evidence="10">Acyl-phosphate--glycerol-3-phosphate acyltransferase</fullName>
    </alternativeName>
    <alternativeName>
        <fullName evidence="10">G3P acyltransferase</fullName>
        <shortName evidence="10">GPAT</shortName>
        <ecNumber evidence="10">2.3.1.275</ecNumber>
    </alternativeName>
    <alternativeName>
        <fullName evidence="10">Lysophosphatidic acid synthase</fullName>
        <shortName evidence="10">LPA synthase</shortName>
    </alternativeName>
</protein>
<keyword evidence="3 10" id="KW-0808">Transferase</keyword>
<dbReference type="AlphaFoldDB" id="A0A1Z3HUE9"/>
<keyword evidence="1 10" id="KW-1003">Cell membrane</keyword>
<evidence type="ECO:0000256" key="7">
    <source>
        <dbReference type="ARBA" id="ARBA00023136"/>
    </source>
</evidence>
<proteinExistence type="inferred from homology"/>
<keyword evidence="12" id="KW-1185">Reference proteome</keyword>
<feature type="transmembrane region" description="Helical" evidence="10">
    <location>
        <begin position="155"/>
        <end position="187"/>
    </location>
</feature>
<comment type="subunit">
    <text evidence="10">Probably interacts with PlsX.</text>
</comment>
<dbReference type="STRING" id="1641165.XM38_19090"/>
<keyword evidence="8 10" id="KW-0594">Phospholipid biosynthesis</keyword>
<dbReference type="KEGG" id="hhg:XM38_049080"/>
<name>A0A1Z3HUE9_9CYAN</name>
<dbReference type="EC" id="2.3.1.275" evidence="10"/>
<feature type="transmembrane region" description="Helical" evidence="10">
    <location>
        <begin position="89"/>
        <end position="109"/>
    </location>
</feature>
<comment type="subcellular location">
    <subcellularLocation>
        <location evidence="10">Cell membrane</location>
        <topology evidence="10">Multi-pass membrane protein</topology>
    </subcellularLocation>
</comment>
<keyword evidence="7 10" id="KW-0472">Membrane</keyword>
<evidence type="ECO:0000256" key="8">
    <source>
        <dbReference type="ARBA" id="ARBA00023209"/>
    </source>
</evidence>
<keyword evidence="6 10" id="KW-0443">Lipid metabolism</keyword>
<comment type="catalytic activity">
    <reaction evidence="10">
        <text>an acyl phosphate + sn-glycerol 3-phosphate = a 1-acyl-sn-glycero-3-phosphate + phosphate</text>
        <dbReference type="Rhea" id="RHEA:34075"/>
        <dbReference type="ChEBI" id="CHEBI:43474"/>
        <dbReference type="ChEBI" id="CHEBI:57597"/>
        <dbReference type="ChEBI" id="CHEBI:57970"/>
        <dbReference type="ChEBI" id="CHEBI:59918"/>
        <dbReference type="EC" id="2.3.1.275"/>
    </reaction>
</comment>
<dbReference type="SMART" id="SM01207">
    <property type="entry name" value="G3P_acyltransf"/>
    <property type="match status" value="1"/>
</dbReference>
<dbReference type="EMBL" id="CP021983">
    <property type="protein sequence ID" value="ASC73934.1"/>
    <property type="molecule type" value="Genomic_DNA"/>
</dbReference>
<organism evidence="11 12">
    <name type="scientific">Halomicronema hongdechloris C2206</name>
    <dbReference type="NCBI Taxonomy" id="1641165"/>
    <lineage>
        <taxon>Bacteria</taxon>
        <taxon>Bacillati</taxon>
        <taxon>Cyanobacteriota</taxon>
        <taxon>Cyanophyceae</taxon>
        <taxon>Nodosilineales</taxon>
        <taxon>Nodosilineaceae</taxon>
        <taxon>Halomicronema</taxon>
    </lineage>
</organism>
<evidence type="ECO:0000256" key="2">
    <source>
        <dbReference type="ARBA" id="ARBA00022516"/>
    </source>
</evidence>
<evidence type="ECO:0000256" key="3">
    <source>
        <dbReference type="ARBA" id="ARBA00022679"/>
    </source>
</evidence>
<evidence type="ECO:0000256" key="1">
    <source>
        <dbReference type="ARBA" id="ARBA00022475"/>
    </source>
</evidence>
<evidence type="ECO:0000313" key="12">
    <source>
        <dbReference type="Proteomes" id="UP000191901"/>
    </source>
</evidence>
<keyword evidence="4 10" id="KW-0812">Transmembrane</keyword>
<dbReference type="Pfam" id="PF02660">
    <property type="entry name" value="G3P_acyltransf"/>
    <property type="match status" value="1"/>
</dbReference>
<keyword evidence="2 10" id="KW-0444">Lipid biosynthesis</keyword>
<evidence type="ECO:0000313" key="11">
    <source>
        <dbReference type="EMBL" id="ASC73934.1"/>
    </source>
</evidence>
<dbReference type="PANTHER" id="PTHR30309">
    <property type="entry name" value="INNER MEMBRANE PROTEIN YGIH"/>
    <property type="match status" value="1"/>
</dbReference>
<dbReference type="PANTHER" id="PTHR30309:SF0">
    <property type="entry name" value="GLYCEROL-3-PHOSPHATE ACYLTRANSFERASE-RELATED"/>
    <property type="match status" value="1"/>
</dbReference>
<dbReference type="NCBIfam" id="TIGR00023">
    <property type="entry name" value="glycerol-3-phosphate 1-O-acyltransferase PlsY"/>
    <property type="match status" value="1"/>
</dbReference>
<dbReference type="GO" id="GO:0008654">
    <property type="term" value="P:phospholipid biosynthetic process"/>
    <property type="evidence" value="ECO:0007669"/>
    <property type="project" value="UniProtKB-UniRule"/>
</dbReference>
<gene>
    <name evidence="10 11" type="primary">plsY</name>
    <name evidence="11" type="ORF">XM38_049080</name>
</gene>
<dbReference type="HAMAP" id="MF_01043">
    <property type="entry name" value="PlsY"/>
    <property type="match status" value="1"/>
</dbReference>
<keyword evidence="9 10" id="KW-1208">Phospholipid metabolism</keyword>
<dbReference type="GO" id="GO:0005886">
    <property type="term" value="C:plasma membrane"/>
    <property type="evidence" value="ECO:0007669"/>
    <property type="project" value="UniProtKB-SubCell"/>
</dbReference>
<evidence type="ECO:0000256" key="4">
    <source>
        <dbReference type="ARBA" id="ARBA00022692"/>
    </source>
</evidence>